<keyword evidence="6 8" id="KW-1133">Transmembrane helix</keyword>
<dbReference type="InterPro" id="IPR035906">
    <property type="entry name" value="MetI-like_sf"/>
</dbReference>
<evidence type="ECO:0000256" key="7">
    <source>
        <dbReference type="ARBA" id="ARBA00023136"/>
    </source>
</evidence>
<dbReference type="GO" id="GO:0043190">
    <property type="term" value="C:ATP-binding cassette (ABC) transporter complex"/>
    <property type="evidence" value="ECO:0007669"/>
    <property type="project" value="InterPro"/>
</dbReference>
<evidence type="ECO:0000256" key="4">
    <source>
        <dbReference type="ARBA" id="ARBA00022692"/>
    </source>
</evidence>
<dbReference type="EMBL" id="LS483499">
    <property type="protein sequence ID" value="SQK75331.1"/>
    <property type="molecule type" value="Genomic_DNA"/>
</dbReference>
<dbReference type="GO" id="GO:0022857">
    <property type="term" value="F:transmembrane transporter activity"/>
    <property type="evidence" value="ECO:0007669"/>
    <property type="project" value="InterPro"/>
</dbReference>
<evidence type="ECO:0000256" key="5">
    <source>
        <dbReference type="ARBA" id="ARBA00022970"/>
    </source>
</evidence>
<evidence type="ECO:0000256" key="1">
    <source>
        <dbReference type="ARBA" id="ARBA00004429"/>
    </source>
</evidence>
<dbReference type="InterPro" id="IPR010065">
    <property type="entry name" value="AA_ABC_transptr_permease_3TM"/>
</dbReference>
<dbReference type="SUPFAM" id="SSF161098">
    <property type="entry name" value="MetI-like"/>
    <property type="match status" value="1"/>
</dbReference>
<reference evidence="9 10" key="1">
    <citation type="submission" date="2018-06" db="EMBL/GenBank/DDBJ databases">
        <authorList>
            <consortium name="Pathogen Informatics"/>
            <person name="Doyle S."/>
        </authorList>
    </citation>
    <scope>NUCLEOTIDE SEQUENCE [LARGE SCALE GENOMIC DNA]</scope>
    <source>
        <strain evidence="9 10">NCTC11468</strain>
    </source>
</reference>
<dbReference type="KEGG" id="tpty:NCTC11468_02256"/>
<keyword evidence="7 8" id="KW-0472">Membrane</keyword>
<dbReference type="PANTHER" id="PTHR30614:SF0">
    <property type="entry name" value="L-CYSTINE TRANSPORT SYSTEM PERMEASE PROTEIN TCYL"/>
    <property type="match status" value="1"/>
</dbReference>
<keyword evidence="5" id="KW-0029">Amino-acid transport</keyword>
<evidence type="ECO:0000313" key="10">
    <source>
        <dbReference type="Proteomes" id="UP000248758"/>
    </source>
</evidence>
<feature type="transmembrane region" description="Helical" evidence="8">
    <location>
        <begin position="20"/>
        <end position="47"/>
    </location>
</feature>
<evidence type="ECO:0000256" key="3">
    <source>
        <dbReference type="ARBA" id="ARBA00022475"/>
    </source>
</evidence>
<comment type="subcellular location">
    <subcellularLocation>
        <location evidence="1">Cell inner membrane</location>
        <topology evidence="1">Multi-pass membrane protein</topology>
    </subcellularLocation>
</comment>
<dbReference type="GO" id="GO:0006865">
    <property type="term" value="P:amino acid transport"/>
    <property type="evidence" value="ECO:0007669"/>
    <property type="project" value="UniProtKB-KW"/>
</dbReference>
<dbReference type="NCBIfam" id="TIGR01726">
    <property type="entry name" value="HEQRo_perm_3TM"/>
    <property type="match status" value="1"/>
</dbReference>
<evidence type="ECO:0000313" key="9">
    <source>
        <dbReference type="EMBL" id="SQK75331.1"/>
    </source>
</evidence>
<name>A0A2X5NPC7_9GAMM</name>
<dbReference type="AlphaFoldDB" id="A0A2X5NPC7"/>
<dbReference type="Proteomes" id="UP000248758">
    <property type="component" value="Chromosome 1"/>
</dbReference>
<dbReference type="InterPro" id="IPR043429">
    <property type="entry name" value="ArtM/GltK/GlnP/TcyL/YhdX-like"/>
</dbReference>
<evidence type="ECO:0000256" key="6">
    <source>
        <dbReference type="ARBA" id="ARBA00022989"/>
    </source>
</evidence>
<organism evidence="9 10">
    <name type="scientific">Tatumella ptyseos</name>
    <dbReference type="NCBI Taxonomy" id="82987"/>
    <lineage>
        <taxon>Bacteria</taxon>
        <taxon>Pseudomonadati</taxon>
        <taxon>Pseudomonadota</taxon>
        <taxon>Gammaproteobacteria</taxon>
        <taxon>Enterobacterales</taxon>
        <taxon>Erwiniaceae</taxon>
        <taxon>Tatumella</taxon>
    </lineage>
</organism>
<keyword evidence="2" id="KW-0813">Transport</keyword>
<dbReference type="Gene3D" id="1.10.3720.10">
    <property type="entry name" value="MetI-like"/>
    <property type="match status" value="1"/>
</dbReference>
<keyword evidence="4 8" id="KW-0812">Transmembrane</keyword>
<accession>A0A2X5NPC7</accession>
<keyword evidence="3" id="KW-1003">Cell membrane</keyword>
<dbReference type="PANTHER" id="PTHR30614">
    <property type="entry name" value="MEMBRANE COMPONENT OF AMINO ACID ABC TRANSPORTER"/>
    <property type="match status" value="1"/>
</dbReference>
<proteinExistence type="predicted"/>
<evidence type="ECO:0000256" key="2">
    <source>
        <dbReference type="ARBA" id="ARBA00022448"/>
    </source>
</evidence>
<gene>
    <name evidence="9" type="primary">tcyB_1</name>
    <name evidence="9" type="ORF">NCTC11468_02256</name>
</gene>
<sequence length="73" mass="8248">MPAWLSLAAESFWPMLHAGLTFTIPLTLLSFVLGLSLGFIVALIRLYGPKPLKIFARFYVWLLRGTPCWSSYS</sequence>
<evidence type="ECO:0000256" key="8">
    <source>
        <dbReference type="SAM" id="Phobius"/>
    </source>
</evidence>
<protein>
    <submittedName>
        <fullName evidence="9">L-cystine transport system permease protein tcyB</fullName>
    </submittedName>
</protein>